<dbReference type="OrthoDB" id="2382185at2"/>
<feature type="domain" description="Regulatory protein YycH" evidence="1">
    <location>
        <begin position="4"/>
        <end position="444"/>
    </location>
</feature>
<dbReference type="AlphaFoldDB" id="A0A1H9VL52"/>
<reference evidence="3" key="1">
    <citation type="submission" date="2016-10" db="EMBL/GenBank/DDBJ databases">
        <authorList>
            <person name="Varghese N."/>
            <person name="Submissions S."/>
        </authorList>
    </citation>
    <scope>NUCLEOTIDE SEQUENCE [LARGE SCALE GENOMIC DNA]</scope>
    <source>
        <strain evidence="3">S9</strain>
    </source>
</reference>
<gene>
    <name evidence="2" type="ORF">SAMN05518684_11181</name>
</gene>
<organism evidence="2 3">
    <name type="scientific">Salipaludibacillus aurantiacus</name>
    <dbReference type="NCBI Taxonomy" id="1601833"/>
    <lineage>
        <taxon>Bacteria</taxon>
        <taxon>Bacillati</taxon>
        <taxon>Bacillota</taxon>
        <taxon>Bacilli</taxon>
        <taxon>Bacillales</taxon>
        <taxon>Bacillaceae</taxon>
    </lineage>
</organism>
<name>A0A1H9VL52_9BACI</name>
<keyword evidence="3" id="KW-1185">Reference proteome</keyword>
<evidence type="ECO:0000313" key="3">
    <source>
        <dbReference type="Proteomes" id="UP000198571"/>
    </source>
</evidence>
<protein>
    <submittedName>
        <fullName evidence="2">Two-component signal transduction system YycFG, regulatory protein YycH</fullName>
    </submittedName>
</protein>
<dbReference type="CDD" id="cd15787">
    <property type="entry name" value="YycH_N"/>
    <property type="match status" value="1"/>
</dbReference>
<dbReference type="Proteomes" id="UP000198571">
    <property type="component" value="Unassembled WGS sequence"/>
</dbReference>
<dbReference type="InterPro" id="IPR009996">
    <property type="entry name" value="YycH"/>
</dbReference>
<dbReference type="STRING" id="1601833.SAMN05518684_11181"/>
<evidence type="ECO:0000313" key="2">
    <source>
        <dbReference type="EMBL" id="SES22455.1"/>
    </source>
</evidence>
<dbReference type="Pfam" id="PF07435">
    <property type="entry name" value="YycH"/>
    <property type="match status" value="1"/>
</dbReference>
<evidence type="ECO:0000259" key="1">
    <source>
        <dbReference type="Pfam" id="PF07435"/>
    </source>
</evidence>
<sequence length="454" mass="53140">MMLENIKSAVLTILVLSSVTLTWLLWTYQPEYGVREESGENYVEIEDLGETRDIHEIIQPKEILIHEGEEIAYLHPMEGQYRTIINELKEIDIDYLYRRGPSHAPSLEHFYNGLELVFDDPLESEWLKDLFNFEEDHLPLEQADRIVLVENPPSSSGTEVMVQFVDSEEEVIYESETSFSVSQLQALYEGTEEHQTPVEKRVFQERPDSDFQPVKYTPTESTTLRKYTYETTDLSTQSFFQILFPDPEFIQNYSQGNQGQTYTDGNRMINLQENGAILNYVRPNVRATIPAGMDTILQDSLDFINTHSGWTDDFYAEDWREMEVDDQASFRLHVGGFPVYGSNMNREQYYMMDIRRTGNTITEYTRPMYQLNDHPFETTSDVNLPSFEEVERHIEENEVFSMRAVEDIRIAHYMTRQRSFAIFEPAWFLKVEGRWIQLDFSSNSGQEVTYNGLE</sequence>
<dbReference type="EMBL" id="FOGT01000011">
    <property type="protein sequence ID" value="SES22455.1"/>
    <property type="molecule type" value="Genomic_DNA"/>
</dbReference>
<proteinExistence type="predicted"/>
<dbReference type="Gene3D" id="3.30.310.160">
    <property type="entry name" value="YycH protein, domain 2"/>
    <property type="match status" value="1"/>
</dbReference>
<dbReference type="InterPro" id="IPR042274">
    <property type="entry name" value="YycH/YycI_2"/>
</dbReference>
<accession>A0A1H9VL52</accession>